<reference evidence="8 9" key="1">
    <citation type="submission" date="2020-04" db="EMBL/GenBank/DDBJ databases">
        <title>Zoogloea sp. G-4-1-14 isolated from soil.</title>
        <authorList>
            <person name="Dahal R.H."/>
        </authorList>
    </citation>
    <scope>NUCLEOTIDE SEQUENCE [LARGE SCALE GENOMIC DNA]</scope>
    <source>
        <strain evidence="8 9">G-4-1-14</strain>
    </source>
</reference>
<evidence type="ECO:0000256" key="6">
    <source>
        <dbReference type="SAM" id="Phobius"/>
    </source>
</evidence>
<dbReference type="PANTHER" id="PTHR30287:SF1">
    <property type="entry name" value="INNER MEMBRANE PROTEIN"/>
    <property type="match status" value="1"/>
</dbReference>
<dbReference type="Proteomes" id="UP000580043">
    <property type="component" value="Unassembled WGS sequence"/>
</dbReference>
<comment type="subcellular location">
    <subcellularLocation>
        <location evidence="1">Cell membrane</location>
        <topology evidence="1">Multi-pass membrane protein</topology>
    </subcellularLocation>
</comment>
<comment type="caution">
    <text evidence="8">The sequence shown here is derived from an EMBL/GenBank/DDBJ whole genome shotgun (WGS) entry which is preliminary data.</text>
</comment>
<feature type="transmembrane region" description="Helical" evidence="6">
    <location>
        <begin position="358"/>
        <end position="380"/>
    </location>
</feature>
<evidence type="ECO:0000313" key="9">
    <source>
        <dbReference type="Proteomes" id="UP000580043"/>
    </source>
</evidence>
<protein>
    <submittedName>
        <fullName evidence="8">FtsX-like permease family protein</fullName>
    </submittedName>
</protein>
<dbReference type="Pfam" id="PF02687">
    <property type="entry name" value="FtsX"/>
    <property type="match status" value="2"/>
</dbReference>
<dbReference type="GO" id="GO:0005886">
    <property type="term" value="C:plasma membrane"/>
    <property type="evidence" value="ECO:0007669"/>
    <property type="project" value="UniProtKB-SubCell"/>
</dbReference>
<evidence type="ECO:0000256" key="5">
    <source>
        <dbReference type="ARBA" id="ARBA00023136"/>
    </source>
</evidence>
<evidence type="ECO:0000259" key="7">
    <source>
        <dbReference type="Pfam" id="PF02687"/>
    </source>
</evidence>
<dbReference type="RefSeq" id="WP_169143789.1">
    <property type="nucleotide sequence ID" value="NZ_JABBGA010000001.1"/>
</dbReference>
<feature type="domain" description="ABC3 transporter permease C-terminal" evidence="7">
    <location>
        <begin position="714"/>
        <end position="828"/>
    </location>
</feature>
<dbReference type="AlphaFoldDB" id="A0A848FZ67"/>
<evidence type="ECO:0000256" key="2">
    <source>
        <dbReference type="ARBA" id="ARBA00022475"/>
    </source>
</evidence>
<keyword evidence="2" id="KW-1003">Cell membrane</keyword>
<dbReference type="InterPro" id="IPR038766">
    <property type="entry name" value="Membrane_comp_ABC_pdt"/>
</dbReference>
<keyword evidence="4 6" id="KW-1133">Transmembrane helix</keyword>
<gene>
    <name evidence="8" type="ORF">HHL15_00070</name>
</gene>
<keyword evidence="9" id="KW-1185">Reference proteome</keyword>
<dbReference type="PANTHER" id="PTHR30287">
    <property type="entry name" value="MEMBRANE COMPONENT OF PREDICTED ABC SUPERFAMILY METABOLITE UPTAKE TRANSPORTER"/>
    <property type="match status" value="1"/>
</dbReference>
<accession>A0A848FZ67</accession>
<feature type="transmembrane region" description="Helical" evidence="6">
    <location>
        <begin position="759"/>
        <end position="786"/>
    </location>
</feature>
<proteinExistence type="predicted"/>
<organism evidence="8 9">
    <name type="scientific">Zoogloea dura</name>
    <dbReference type="NCBI Taxonomy" id="2728840"/>
    <lineage>
        <taxon>Bacteria</taxon>
        <taxon>Pseudomonadati</taxon>
        <taxon>Pseudomonadota</taxon>
        <taxon>Betaproteobacteria</taxon>
        <taxon>Rhodocyclales</taxon>
        <taxon>Zoogloeaceae</taxon>
        <taxon>Zoogloea</taxon>
    </lineage>
</organism>
<sequence>MNPTALSLRASLALSWRMLRRDLRAGELGLLLVALIIAVASLTSVGFFTDRVAQALGREANQLLGGDLVLVSDHALDPAWRQEATSRGLQSVVSSTFTSMASRGDSAQLAGVKAVEDGHPLRGAIRIAPGLNQPDAPAPGIPARGELWLDERLASALGAKVGDQIGLGASSFRMAAVLSFESDRGANFFSLLPRLIFNAADLPATGLIQPGSRVVHRLHVAGEAKAVAGFDAWARPRLKRGESLENVDNARPEVRSILDRTERFLRFAAMLAVVLAAVAVGLATRRFVERHLDGCAVMRCVGASQSRLMGLFLGEFALLGLGAGAVGCLIGFGVQFGLNALLGSLVGFPLPAPGGWPVVHGLGVSLLLLLGFALPPLIRLGRVPTLRVLRREWDGMAAREGLAWAAGALVLAALLVAIARDWLLGAAVVGGFALAFAVYGLVGWAALAALGRVRGVASSGWRYGIASLKRRPVASLVQILALGMGITALLLLTLVRSDLLANWKQATPIDAPNRFVINIQPEQLEPVREFFRAEGRPAPNLQPMIRGRLVAINGRPVGPDDYAEDRAKRLVDRDFNLSFDTRLPDGNSVVEGLWHGQASTPQFSVEQGLAQTLGLSMGDVLTFEIAGSRSEARITSLRKLDWDSMRVNFFVIAGPGMLESFPASYITSFYLPATKMDFANRLVAAFPNFTVIDVAAVISQIQGMVDQLIAAVQFVFGFAVVAGVIVLFGALQSTHDEREKELAILRTLGARNAQLRAALLAEFAVLGLIAGGLAGVGASGIGWALGHFVFKLPYVPDVLPVLAGALAGVAVVTLAGWYGTRHLLAQPPLASLRALN</sequence>
<evidence type="ECO:0000256" key="3">
    <source>
        <dbReference type="ARBA" id="ARBA00022692"/>
    </source>
</evidence>
<feature type="transmembrane region" description="Helical" evidence="6">
    <location>
        <begin position="647"/>
        <end position="670"/>
    </location>
</feature>
<keyword evidence="5 6" id="KW-0472">Membrane</keyword>
<dbReference type="EMBL" id="JABBGA010000001">
    <property type="protein sequence ID" value="NML24129.1"/>
    <property type="molecule type" value="Genomic_DNA"/>
</dbReference>
<evidence type="ECO:0000256" key="4">
    <source>
        <dbReference type="ARBA" id="ARBA00022989"/>
    </source>
</evidence>
<dbReference type="InterPro" id="IPR003838">
    <property type="entry name" value="ABC3_permease_C"/>
</dbReference>
<feature type="transmembrane region" description="Helical" evidence="6">
    <location>
        <begin position="798"/>
        <end position="818"/>
    </location>
</feature>
<evidence type="ECO:0000313" key="8">
    <source>
        <dbReference type="EMBL" id="NML24129.1"/>
    </source>
</evidence>
<keyword evidence="3 6" id="KW-0812">Transmembrane</keyword>
<feature type="transmembrane region" description="Helical" evidence="6">
    <location>
        <begin position="708"/>
        <end position="731"/>
    </location>
</feature>
<feature type="transmembrane region" description="Helical" evidence="6">
    <location>
        <begin position="682"/>
        <end position="702"/>
    </location>
</feature>
<evidence type="ECO:0000256" key="1">
    <source>
        <dbReference type="ARBA" id="ARBA00004651"/>
    </source>
</evidence>
<feature type="transmembrane region" description="Helical" evidence="6">
    <location>
        <begin position="401"/>
        <end position="419"/>
    </location>
</feature>
<feature type="transmembrane region" description="Helical" evidence="6">
    <location>
        <begin position="425"/>
        <end position="451"/>
    </location>
</feature>
<feature type="domain" description="ABC3 transporter permease C-terminal" evidence="7">
    <location>
        <begin position="267"/>
        <end position="382"/>
    </location>
</feature>
<name>A0A848FZ67_9RHOO</name>
<feature type="transmembrane region" description="Helical" evidence="6">
    <location>
        <begin position="316"/>
        <end position="338"/>
    </location>
</feature>
<feature type="transmembrane region" description="Helical" evidence="6">
    <location>
        <begin position="28"/>
        <end position="48"/>
    </location>
</feature>
<feature type="transmembrane region" description="Helical" evidence="6">
    <location>
        <begin position="264"/>
        <end position="283"/>
    </location>
</feature>
<feature type="transmembrane region" description="Helical" evidence="6">
    <location>
        <begin position="472"/>
        <end position="495"/>
    </location>
</feature>